<sequence>MSTFCGCRSLTSLSDLYFYGYSESFCSDDGLIESPGNPDSLESCPISVPDEVCNAAEFFCALNQDPPPSQVDLCAGARIVLPQGTFQLSSNLTDFTVACPTNDCFMTHLTGQSCDDVACPYFSSVGLESDFKSKGVFYTENRAYEDYGNLQLCGNSSSLFIPDEFYTNVGAATNVFDVAYGTSSPLNFAVGVDYCEDDGTRKLVGQEGTPVTPSSIRGGEDGTINKAGNDVMGGEPDLSAELTDYIAKMDDAKTRNLLMEHPSFAQKFACLDKDGDGWLSEKDILSGASQCSLF</sequence>
<accession>A0A7S2YHX6</accession>
<reference evidence="1" key="1">
    <citation type="submission" date="2021-01" db="EMBL/GenBank/DDBJ databases">
        <authorList>
            <person name="Corre E."/>
            <person name="Pelletier E."/>
            <person name="Niang G."/>
            <person name="Scheremetjew M."/>
            <person name="Finn R."/>
            <person name="Kale V."/>
            <person name="Holt S."/>
            <person name="Cochrane G."/>
            <person name="Meng A."/>
            <person name="Brown T."/>
            <person name="Cohen L."/>
        </authorList>
    </citation>
    <scope>NUCLEOTIDE SEQUENCE</scope>
    <source>
        <strain evidence="1">CCMP125</strain>
    </source>
</reference>
<gene>
    <name evidence="1" type="ORF">APAL1065_LOCUS17750</name>
</gene>
<dbReference type="EMBL" id="HBHT01026480">
    <property type="protein sequence ID" value="CAD9977627.1"/>
    <property type="molecule type" value="Transcribed_RNA"/>
</dbReference>
<name>A0A7S2YHX6_9STRA</name>
<protein>
    <submittedName>
        <fullName evidence="1">Uncharacterized protein</fullName>
    </submittedName>
</protein>
<proteinExistence type="predicted"/>
<dbReference type="PROSITE" id="PS00018">
    <property type="entry name" value="EF_HAND_1"/>
    <property type="match status" value="1"/>
</dbReference>
<organism evidence="1">
    <name type="scientific">Entomoneis paludosa</name>
    <dbReference type="NCBI Taxonomy" id="265537"/>
    <lineage>
        <taxon>Eukaryota</taxon>
        <taxon>Sar</taxon>
        <taxon>Stramenopiles</taxon>
        <taxon>Ochrophyta</taxon>
        <taxon>Bacillariophyta</taxon>
        <taxon>Bacillariophyceae</taxon>
        <taxon>Bacillariophycidae</taxon>
        <taxon>Entomoneidaceae</taxon>
        <taxon>Entomoneis</taxon>
    </lineage>
</organism>
<evidence type="ECO:0000313" key="1">
    <source>
        <dbReference type="EMBL" id="CAD9977627.1"/>
    </source>
</evidence>
<dbReference type="InterPro" id="IPR018247">
    <property type="entry name" value="EF_Hand_1_Ca_BS"/>
</dbReference>
<dbReference type="AlphaFoldDB" id="A0A7S2YHX6"/>